<dbReference type="InterPro" id="IPR036661">
    <property type="entry name" value="Luciferase-like_sf"/>
</dbReference>
<dbReference type="RefSeq" id="WP_064393859.1">
    <property type="nucleotide sequence ID" value="NZ_LQIR01000001.1"/>
</dbReference>
<reference evidence="6 7" key="1">
    <citation type="submission" date="2016-01" db="EMBL/GenBank/DDBJ databases">
        <authorList>
            <consortium name="TB Trials Study Group"/>
            <person name="Sutton G."/>
            <person name="Brinkac L."/>
            <person name="Sanka R."/>
            <person name="Adams M."/>
            <person name="Lau E.L."/>
            <person name="Macaden R."/>
            <person name="Grewal H.M.S."/>
        </authorList>
    </citation>
    <scope>NUCLEOTIDE SEQUENCE [LARGE SCALE GENOMIC DNA]</scope>
    <source>
        <strain evidence="6 7">IS-1744</strain>
    </source>
</reference>
<dbReference type="PANTHER" id="PTHR42847">
    <property type="entry name" value="ALKANESULFONATE MONOOXYGENASE"/>
    <property type="match status" value="1"/>
</dbReference>
<dbReference type="EMBL" id="LQIR01000001">
    <property type="protein sequence ID" value="KUI21060.1"/>
    <property type="molecule type" value="Genomic_DNA"/>
</dbReference>
<dbReference type="GO" id="GO:0046306">
    <property type="term" value="P:alkanesulfonate catabolic process"/>
    <property type="evidence" value="ECO:0007669"/>
    <property type="project" value="TreeGrafter"/>
</dbReference>
<dbReference type="PANTHER" id="PTHR42847:SF4">
    <property type="entry name" value="ALKANESULFONATE MONOOXYGENASE-RELATED"/>
    <property type="match status" value="1"/>
</dbReference>
<protein>
    <submittedName>
        <fullName evidence="6">LLM class F420-dependent oxidoreductase</fullName>
    </submittedName>
</protein>
<evidence type="ECO:0000259" key="5">
    <source>
        <dbReference type="Pfam" id="PF00296"/>
    </source>
</evidence>
<keyword evidence="4" id="KW-0503">Monooxygenase</keyword>
<dbReference type="GO" id="GO:0008726">
    <property type="term" value="F:alkanesulfonate monooxygenase activity"/>
    <property type="evidence" value="ECO:0007669"/>
    <property type="project" value="TreeGrafter"/>
</dbReference>
<evidence type="ECO:0000256" key="2">
    <source>
        <dbReference type="ARBA" id="ARBA00022643"/>
    </source>
</evidence>
<dbReference type="Gene3D" id="3.20.20.30">
    <property type="entry name" value="Luciferase-like domain"/>
    <property type="match status" value="1"/>
</dbReference>
<evidence type="ECO:0000256" key="3">
    <source>
        <dbReference type="ARBA" id="ARBA00023002"/>
    </source>
</evidence>
<evidence type="ECO:0000313" key="7">
    <source>
        <dbReference type="Proteomes" id="UP000053707"/>
    </source>
</evidence>
<keyword evidence="1" id="KW-0285">Flavoprotein</keyword>
<sequence length="282" mass="30587">MRLGLSTPVVVQVPGVAAPWEADAGIDDLAMIATAADRLGFDYLTCSEHVAIPSADAATRGAVYWDPLATLGYLAAHTQRIRLATSVLVLGYHHPLEIAKRYGTLDVVTGGRLVLGVGIGSLTEEFALIGAAWEHRAARADDAIRALRASLSTSTPQYHGQFYDYQGVTVLPHTQQRRVPIWVGGRSMGSLRRAVELADGWMPFGLTYDAVRDMLTKVQLSEGFEVLLPTSVDPESDPKRTRSLLSKLRDAGATAITCTVRSASARHYCDQLARLRDLEDST</sequence>
<dbReference type="InterPro" id="IPR050172">
    <property type="entry name" value="SsuD_RutA_monooxygenase"/>
</dbReference>
<proteinExistence type="predicted"/>
<dbReference type="SUPFAM" id="SSF51679">
    <property type="entry name" value="Bacterial luciferase-like"/>
    <property type="match status" value="1"/>
</dbReference>
<organism evidence="6 7">
    <name type="scientific">Mycobacterium lehmannii</name>
    <dbReference type="NCBI Taxonomy" id="2048550"/>
    <lineage>
        <taxon>Bacteria</taxon>
        <taxon>Bacillati</taxon>
        <taxon>Actinomycetota</taxon>
        <taxon>Actinomycetes</taxon>
        <taxon>Mycobacteriales</taxon>
        <taxon>Mycobacteriaceae</taxon>
        <taxon>Mycobacterium</taxon>
    </lineage>
</organism>
<dbReference type="InterPro" id="IPR019921">
    <property type="entry name" value="Lucif-like_OxRdtase_Rv2161c"/>
</dbReference>
<evidence type="ECO:0000256" key="4">
    <source>
        <dbReference type="ARBA" id="ARBA00023033"/>
    </source>
</evidence>
<accession>A0A101ADN8</accession>
<feature type="domain" description="Luciferase-like" evidence="5">
    <location>
        <begin position="1"/>
        <end position="219"/>
    </location>
</feature>
<dbReference type="AlphaFoldDB" id="A0A101ADN8"/>
<gene>
    <name evidence="6" type="ORF">AU192_11455</name>
</gene>
<dbReference type="Pfam" id="PF00296">
    <property type="entry name" value="Bac_luciferase"/>
    <property type="match status" value="1"/>
</dbReference>
<dbReference type="NCBIfam" id="TIGR03619">
    <property type="entry name" value="F420_Rv2161c"/>
    <property type="match status" value="1"/>
</dbReference>
<keyword evidence="3" id="KW-0560">Oxidoreductase</keyword>
<name>A0A101ADN8_9MYCO</name>
<dbReference type="Proteomes" id="UP000053707">
    <property type="component" value="Unassembled WGS sequence"/>
</dbReference>
<keyword evidence="2" id="KW-0288">FMN</keyword>
<evidence type="ECO:0000256" key="1">
    <source>
        <dbReference type="ARBA" id="ARBA00022630"/>
    </source>
</evidence>
<comment type="caution">
    <text evidence="6">The sequence shown here is derived from an EMBL/GenBank/DDBJ whole genome shotgun (WGS) entry which is preliminary data.</text>
</comment>
<dbReference type="InterPro" id="IPR011251">
    <property type="entry name" value="Luciferase-like_dom"/>
</dbReference>
<keyword evidence="7" id="KW-1185">Reference proteome</keyword>
<evidence type="ECO:0000313" key="6">
    <source>
        <dbReference type="EMBL" id="KUI21060.1"/>
    </source>
</evidence>